<gene>
    <name evidence="1" type="ORF">SAMN05444159_4710</name>
</gene>
<evidence type="ECO:0000313" key="1">
    <source>
        <dbReference type="EMBL" id="SHK98948.1"/>
    </source>
</evidence>
<protein>
    <submittedName>
        <fullName evidence="1">Uncharacterized protein</fullName>
    </submittedName>
</protein>
<proteinExistence type="predicted"/>
<evidence type="ECO:0000313" key="2">
    <source>
        <dbReference type="Proteomes" id="UP000189935"/>
    </source>
</evidence>
<dbReference type="Proteomes" id="UP000189935">
    <property type="component" value="Chromosome I"/>
</dbReference>
<dbReference type="AlphaFoldDB" id="A0A1M6WYZ9"/>
<accession>A0A1M6WYZ9</accession>
<sequence length="72" mass="8137">MQLFTLSITDLTSFESVPHEEWAEKEDLFEIGNRLARPMLAANPNFRHRGMCVAIYNEAGIAVSVMPLDTLQ</sequence>
<dbReference type="EMBL" id="LT670844">
    <property type="protein sequence ID" value="SHK98948.1"/>
    <property type="molecule type" value="Genomic_DNA"/>
</dbReference>
<name>A0A1M6WYZ9_9BRAD</name>
<organism evidence="1 2">
    <name type="scientific">Bradyrhizobium lablabi</name>
    <dbReference type="NCBI Taxonomy" id="722472"/>
    <lineage>
        <taxon>Bacteria</taxon>
        <taxon>Pseudomonadati</taxon>
        <taxon>Pseudomonadota</taxon>
        <taxon>Alphaproteobacteria</taxon>
        <taxon>Hyphomicrobiales</taxon>
        <taxon>Nitrobacteraceae</taxon>
        <taxon>Bradyrhizobium</taxon>
    </lineage>
</organism>
<reference evidence="1 2" key="1">
    <citation type="submission" date="2016-11" db="EMBL/GenBank/DDBJ databases">
        <authorList>
            <person name="Jaros S."/>
            <person name="Januszkiewicz K."/>
            <person name="Wedrychowicz H."/>
        </authorList>
    </citation>
    <scope>NUCLEOTIDE SEQUENCE [LARGE SCALE GENOMIC DNA]</scope>
    <source>
        <strain evidence="1 2">GAS499</strain>
    </source>
</reference>